<feature type="domain" description="Heme-copper oxidase subunit III family profile" evidence="12">
    <location>
        <begin position="2"/>
        <end position="294"/>
    </location>
</feature>
<keyword evidence="6 11" id="KW-1133">Transmembrane helix</keyword>
<feature type="transmembrane region" description="Helical" evidence="11">
    <location>
        <begin position="275"/>
        <end position="293"/>
    </location>
</feature>
<dbReference type="GO" id="GO:0004129">
    <property type="term" value="F:cytochrome-c oxidase activity"/>
    <property type="evidence" value="ECO:0007669"/>
    <property type="project" value="UniProtKB-EC"/>
</dbReference>
<evidence type="ECO:0000256" key="7">
    <source>
        <dbReference type="ARBA" id="ARBA00023136"/>
    </source>
</evidence>
<dbReference type="Pfam" id="PF00510">
    <property type="entry name" value="COX3"/>
    <property type="match status" value="2"/>
</dbReference>
<evidence type="ECO:0000256" key="6">
    <source>
        <dbReference type="ARBA" id="ARBA00022989"/>
    </source>
</evidence>
<evidence type="ECO:0000256" key="4">
    <source>
        <dbReference type="ARBA" id="ARBA00022692"/>
    </source>
</evidence>
<feature type="transmembrane region" description="Helical" evidence="11">
    <location>
        <begin position="190"/>
        <end position="210"/>
    </location>
</feature>
<keyword evidence="14" id="KW-1185">Reference proteome</keyword>
<dbReference type="OrthoDB" id="9810850at2"/>
<gene>
    <name evidence="13" type="ORF">SAMN03080615_03981</name>
</gene>
<evidence type="ECO:0000256" key="8">
    <source>
        <dbReference type="ARBA" id="ARBA00031400"/>
    </source>
</evidence>
<evidence type="ECO:0000259" key="12">
    <source>
        <dbReference type="PROSITE" id="PS50253"/>
    </source>
</evidence>
<dbReference type="InterPro" id="IPR033945">
    <property type="entry name" value="Cyt_c_oxase_su3_dom"/>
</dbReference>
<keyword evidence="7 11" id="KW-0472">Membrane</keyword>
<dbReference type="InterPro" id="IPR024791">
    <property type="entry name" value="Cyt_c/ubiquinol_Oxase_su3"/>
</dbReference>
<dbReference type="GO" id="GO:0019646">
    <property type="term" value="P:aerobic electron transport chain"/>
    <property type="evidence" value="ECO:0007669"/>
    <property type="project" value="InterPro"/>
</dbReference>
<evidence type="ECO:0000256" key="2">
    <source>
        <dbReference type="ARBA" id="ARBA00010581"/>
    </source>
</evidence>
<dbReference type="PANTHER" id="PTHR11403">
    <property type="entry name" value="CYTOCHROME C OXIDASE SUBUNIT III"/>
    <property type="match status" value="1"/>
</dbReference>
<dbReference type="FunFam" id="1.20.120.80:FF:000003">
    <property type="entry name" value="Cytochrome c oxidase subunit 3"/>
    <property type="match status" value="1"/>
</dbReference>
<evidence type="ECO:0000256" key="5">
    <source>
        <dbReference type="ARBA" id="ARBA00022967"/>
    </source>
</evidence>
<dbReference type="EC" id="7.1.1.9" evidence="3"/>
<dbReference type="EMBL" id="FOGB01000017">
    <property type="protein sequence ID" value="SER11377.1"/>
    <property type="molecule type" value="Genomic_DNA"/>
</dbReference>
<dbReference type="Gene3D" id="1.10.287.70">
    <property type="match status" value="1"/>
</dbReference>
<proteinExistence type="inferred from homology"/>
<accession>A0A1H9LJK0</accession>
<dbReference type="PANTHER" id="PTHR11403:SF7">
    <property type="entry name" value="CYTOCHROME C OXIDASE SUBUNIT 3"/>
    <property type="match status" value="1"/>
</dbReference>
<dbReference type="AlphaFoldDB" id="A0A1H9LJK0"/>
<sequence>MSTQAYYVPAQSRWPIMASVSLFLIAFGAGTLINALSADAGGGLGLTLLLAGALCMGLILTGWFGHVIDESRQGLYSDQMDRSFRWGMSWFIFSEVMFFSAFFGALFYVRNLSVPWLGGEGEKGVANMLWQGFEATWPLMKTPDMTAYPGPGGLIDPLHLPLVNTLLLLSSSVTVTFAHYRLKQDRRPQVILWLLLTIALGSAFLVFQAVEYIEAYHELGLTLHAGIYGATFFILTGFHGMHVTLGTLMLIIILLRVIRGHFEPDHHFGFEAVSWYWHFVDVVWVGLFLFVYLL</sequence>
<dbReference type="CDD" id="cd01665">
    <property type="entry name" value="Cyt_c_Oxidase_III"/>
    <property type="match status" value="1"/>
</dbReference>
<dbReference type="InterPro" id="IPR000298">
    <property type="entry name" value="Cyt_c_oxidase-like_su3"/>
</dbReference>
<dbReference type="PROSITE" id="PS50253">
    <property type="entry name" value="COX3"/>
    <property type="match status" value="1"/>
</dbReference>
<name>A0A1H9LJK0_9GAMM</name>
<evidence type="ECO:0000256" key="10">
    <source>
        <dbReference type="RuleBase" id="RU003376"/>
    </source>
</evidence>
<dbReference type="InterPro" id="IPR035973">
    <property type="entry name" value="Cyt_c_oxidase_su3-like_sf"/>
</dbReference>
<evidence type="ECO:0000256" key="3">
    <source>
        <dbReference type="ARBA" id="ARBA00012949"/>
    </source>
</evidence>
<evidence type="ECO:0000256" key="1">
    <source>
        <dbReference type="ARBA" id="ARBA00004141"/>
    </source>
</evidence>
<reference evidence="14" key="1">
    <citation type="submission" date="2016-10" db="EMBL/GenBank/DDBJ databases">
        <authorList>
            <person name="Varghese N."/>
            <person name="Submissions S."/>
        </authorList>
    </citation>
    <scope>NUCLEOTIDE SEQUENCE [LARGE SCALE GENOMIC DNA]</scope>
    <source>
        <strain evidence="14">DSM 18887</strain>
    </source>
</reference>
<keyword evidence="4 10" id="KW-0812">Transmembrane</keyword>
<evidence type="ECO:0000256" key="11">
    <source>
        <dbReference type="SAM" id="Phobius"/>
    </source>
</evidence>
<feature type="transmembrane region" description="Helical" evidence="11">
    <location>
        <begin position="43"/>
        <end position="65"/>
    </location>
</feature>
<protein>
    <recommendedName>
        <fullName evidence="3">cytochrome-c oxidase</fullName>
        <ecNumber evidence="3">7.1.1.9</ecNumber>
    </recommendedName>
    <alternativeName>
        <fullName evidence="8">Cytochrome aa3 subunit 3</fullName>
    </alternativeName>
    <alternativeName>
        <fullName evidence="9">Cytochrome c oxidase polypeptide III</fullName>
    </alternativeName>
</protein>
<keyword evidence="5" id="KW-1278">Translocase</keyword>
<organism evidence="13 14">
    <name type="scientific">Amphritea atlantica</name>
    <dbReference type="NCBI Taxonomy" id="355243"/>
    <lineage>
        <taxon>Bacteria</taxon>
        <taxon>Pseudomonadati</taxon>
        <taxon>Pseudomonadota</taxon>
        <taxon>Gammaproteobacteria</taxon>
        <taxon>Oceanospirillales</taxon>
        <taxon>Oceanospirillaceae</taxon>
        <taxon>Amphritea</taxon>
    </lineage>
</organism>
<dbReference type="GO" id="GO:0005886">
    <property type="term" value="C:plasma membrane"/>
    <property type="evidence" value="ECO:0007669"/>
    <property type="project" value="UniProtKB-SubCell"/>
</dbReference>
<dbReference type="InterPro" id="IPR013833">
    <property type="entry name" value="Cyt_c_oxidase_su3_a-hlx"/>
</dbReference>
<dbReference type="RefSeq" id="WP_091361712.1">
    <property type="nucleotide sequence ID" value="NZ_AP025284.1"/>
</dbReference>
<evidence type="ECO:0000313" key="13">
    <source>
        <dbReference type="EMBL" id="SER11377.1"/>
    </source>
</evidence>
<evidence type="ECO:0000256" key="9">
    <source>
        <dbReference type="ARBA" id="ARBA00031625"/>
    </source>
</evidence>
<feature type="transmembrane region" description="Helical" evidence="11">
    <location>
        <begin position="16"/>
        <end position="37"/>
    </location>
</feature>
<feature type="transmembrane region" description="Helical" evidence="11">
    <location>
        <begin position="230"/>
        <end position="255"/>
    </location>
</feature>
<evidence type="ECO:0000313" key="14">
    <source>
        <dbReference type="Proteomes" id="UP000198749"/>
    </source>
</evidence>
<dbReference type="Gene3D" id="1.20.120.80">
    <property type="entry name" value="Cytochrome c oxidase, subunit III, four-helix bundle"/>
    <property type="match status" value="1"/>
</dbReference>
<comment type="subcellular location">
    <subcellularLocation>
        <location evidence="10">Cell membrane</location>
        <topology evidence="10">Multi-pass membrane protein</topology>
    </subcellularLocation>
    <subcellularLocation>
        <location evidence="1">Membrane</location>
        <topology evidence="1">Multi-pass membrane protein</topology>
    </subcellularLocation>
</comment>
<dbReference type="SUPFAM" id="SSF81452">
    <property type="entry name" value="Cytochrome c oxidase subunit III-like"/>
    <property type="match status" value="1"/>
</dbReference>
<dbReference type="Proteomes" id="UP000198749">
    <property type="component" value="Unassembled WGS sequence"/>
</dbReference>
<feature type="transmembrane region" description="Helical" evidence="11">
    <location>
        <begin position="86"/>
        <end position="109"/>
    </location>
</feature>
<dbReference type="STRING" id="355243.SAMN03080615_03981"/>
<comment type="similarity">
    <text evidence="2 10">Belongs to the cytochrome c oxidase subunit 3 family.</text>
</comment>